<comment type="caution">
    <text evidence="2">The sequence shown here is derived from an EMBL/GenBank/DDBJ whole genome shotgun (WGS) entry which is preliminary data.</text>
</comment>
<evidence type="ECO:0000313" key="2">
    <source>
        <dbReference type="EMBL" id="MDY0746832.1"/>
    </source>
</evidence>
<dbReference type="Pfam" id="PF24793">
    <property type="entry name" value="GINT1_N"/>
    <property type="match status" value="1"/>
</dbReference>
<reference evidence="2 3" key="1">
    <citation type="submission" date="2023-11" db="EMBL/GenBank/DDBJ databases">
        <title>Paucibacter sp. nov., isolated from fresh soil in Korea.</title>
        <authorList>
            <person name="Le N.T.T."/>
        </authorList>
    </citation>
    <scope>NUCLEOTIDE SEQUENCE [LARGE SCALE GENOMIC DNA]</scope>
    <source>
        <strain evidence="2 3">R3-3</strain>
    </source>
</reference>
<keyword evidence="3" id="KW-1185">Reference proteome</keyword>
<dbReference type="EMBL" id="JAXCLA010000006">
    <property type="protein sequence ID" value="MDY0746832.1"/>
    <property type="molecule type" value="Genomic_DNA"/>
</dbReference>
<dbReference type="Proteomes" id="UP001285263">
    <property type="component" value="Unassembled WGS sequence"/>
</dbReference>
<dbReference type="SUPFAM" id="SSF75005">
    <property type="entry name" value="Arabinanase/levansucrase/invertase"/>
    <property type="match status" value="1"/>
</dbReference>
<dbReference type="RefSeq" id="WP_320424790.1">
    <property type="nucleotide sequence ID" value="NZ_JAXCLA010000006.1"/>
</dbReference>
<proteinExistence type="predicted"/>
<organism evidence="2 3">
    <name type="scientific">Roseateles agri</name>
    <dbReference type="NCBI Taxonomy" id="3098619"/>
    <lineage>
        <taxon>Bacteria</taxon>
        <taxon>Pseudomonadati</taxon>
        <taxon>Pseudomonadota</taxon>
        <taxon>Betaproteobacteria</taxon>
        <taxon>Burkholderiales</taxon>
        <taxon>Sphaerotilaceae</taxon>
        <taxon>Roseateles</taxon>
    </lineage>
</organism>
<accession>A0ABU5DP53</accession>
<name>A0ABU5DP53_9BURK</name>
<gene>
    <name evidence="2" type="ORF">SNE35_20135</name>
</gene>
<dbReference type="Gene3D" id="2.115.10.20">
    <property type="entry name" value="Glycosyl hydrolase domain, family 43"/>
    <property type="match status" value="1"/>
</dbReference>
<sequence>MFKRPRTDFWRVGIVPSPIEKLDAAALAALKSRITWLPDAGPWRYLADPFGLVRGQVLHVFVEAFDYRTKHGVIERHELDLDGFKWRGKSLALSRPFHLSYPYLLEHGGELFMIPESNQAKEVALYRPGADLDSWTKECVLIADQPIADASVVFHQDRWWMFYALVGPKQRDQKELHAAWAPSLTGPWQPVRGNPIHVDHGGARPAGKPFVDGEGFLTLPVQDGVGGYGSAVRLLRFTQLDEGRIEIERRPTRLTGDLVSDTYREGLHTLSACGGLTLIDAKRIDRSREKQLIDLRRRVRRLMG</sequence>
<evidence type="ECO:0000259" key="1">
    <source>
        <dbReference type="Pfam" id="PF24793"/>
    </source>
</evidence>
<dbReference type="InterPro" id="IPR056442">
    <property type="entry name" value="GINT1_N"/>
</dbReference>
<feature type="domain" description="Glucosamine inositolphosphorylceramide transferase 1 N-terminal" evidence="1">
    <location>
        <begin position="42"/>
        <end position="242"/>
    </location>
</feature>
<dbReference type="InterPro" id="IPR023296">
    <property type="entry name" value="Glyco_hydro_beta-prop_sf"/>
</dbReference>
<evidence type="ECO:0000313" key="3">
    <source>
        <dbReference type="Proteomes" id="UP001285263"/>
    </source>
</evidence>
<protein>
    <recommendedName>
        <fullName evidence="1">Glucosamine inositolphosphorylceramide transferase 1 N-terminal domain-containing protein</fullName>
    </recommendedName>
</protein>